<dbReference type="EC" id="1.1.1.267" evidence="5"/>
<dbReference type="InterPro" id="IPR036169">
    <property type="entry name" value="DXPR_C_sf"/>
</dbReference>
<evidence type="ECO:0000256" key="3">
    <source>
        <dbReference type="ARBA" id="ARBA00005094"/>
    </source>
</evidence>
<evidence type="ECO:0000313" key="15">
    <source>
        <dbReference type="EMBL" id="HHL42673.1"/>
    </source>
</evidence>
<dbReference type="Pfam" id="PF02670">
    <property type="entry name" value="DXP_reductoisom"/>
    <property type="match status" value="1"/>
</dbReference>
<comment type="similarity">
    <text evidence="4">Belongs to the DXR family.</text>
</comment>
<dbReference type="GO" id="GO:0051484">
    <property type="term" value="P:isopentenyl diphosphate biosynthetic process, methylerythritol 4-phosphate pathway involved in terpenoid biosynthetic process"/>
    <property type="evidence" value="ECO:0007669"/>
    <property type="project" value="UniProtKB-ARBA"/>
</dbReference>
<feature type="non-terminal residue" evidence="15">
    <location>
        <position position="396"/>
    </location>
</feature>
<keyword evidence="9" id="KW-0464">Manganese</keyword>
<dbReference type="Proteomes" id="UP000885830">
    <property type="component" value="Unassembled WGS sequence"/>
</dbReference>
<dbReference type="SUPFAM" id="SSF55347">
    <property type="entry name" value="Glyceraldehyde-3-phosphate dehydrogenase-like, C-terminal domain"/>
    <property type="match status" value="1"/>
</dbReference>
<comment type="cofactor">
    <cofactor evidence="2">
        <name>Mg(2+)</name>
        <dbReference type="ChEBI" id="CHEBI:18420"/>
    </cofactor>
</comment>
<reference evidence="15" key="1">
    <citation type="journal article" date="2020" name="mSystems">
        <title>Genome- and Community-Level Interaction Insights into Carbon Utilization and Element Cycling Functions of Hydrothermarchaeota in Hydrothermal Sediment.</title>
        <authorList>
            <person name="Zhou Z."/>
            <person name="Liu Y."/>
            <person name="Xu W."/>
            <person name="Pan J."/>
            <person name="Luo Z.H."/>
            <person name="Li M."/>
        </authorList>
    </citation>
    <scope>NUCLEOTIDE SEQUENCE [LARGE SCALE GENOMIC DNA]</scope>
    <source>
        <strain evidence="15">HyVt-485</strain>
    </source>
</reference>
<dbReference type="NCBIfam" id="NF009114">
    <property type="entry name" value="PRK12464.1"/>
    <property type="match status" value="1"/>
</dbReference>
<dbReference type="GO" id="GO:0070402">
    <property type="term" value="F:NADPH binding"/>
    <property type="evidence" value="ECO:0007669"/>
    <property type="project" value="InterPro"/>
</dbReference>
<keyword evidence="7" id="KW-0521">NADP</keyword>
<dbReference type="GO" id="GO:0030604">
    <property type="term" value="F:1-deoxy-D-xylulose-5-phosphate reductoisomerase activity"/>
    <property type="evidence" value="ECO:0007669"/>
    <property type="project" value="UniProtKB-EC"/>
</dbReference>
<evidence type="ECO:0000256" key="5">
    <source>
        <dbReference type="ARBA" id="ARBA00012366"/>
    </source>
</evidence>
<evidence type="ECO:0000256" key="4">
    <source>
        <dbReference type="ARBA" id="ARBA00006825"/>
    </source>
</evidence>
<dbReference type="InterPro" id="IPR013512">
    <property type="entry name" value="DXP_reductoisomerase_N"/>
</dbReference>
<dbReference type="NCBIfam" id="TIGR00243">
    <property type="entry name" value="Dxr"/>
    <property type="match status" value="1"/>
</dbReference>
<comment type="caution">
    <text evidence="15">The sequence shown here is derived from an EMBL/GenBank/DDBJ whole genome shotgun (WGS) entry which is preliminary data.</text>
</comment>
<dbReference type="UniPathway" id="UPA00056">
    <property type="reaction ID" value="UER00092"/>
</dbReference>
<evidence type="ECO:0000256" key="2">
    <source>
        <dbReference type="ARBA" id="ARBA00001946"/>
    </source>
</evidence>
<dbReference type="Gene3D" id="1.10.1740.10">
    <property type="match status" value="1"/>
</dbReference>
<dbReference type="InterPro" id="IPR026877">
    <property type="entry name" value="DXPR_C"/>
</dbReference>
<dbReference type="EMBL" id="DRMJ01000174">
    <property type="protein sequence ID" value="HHL42673.1"/>
    <property type="molecule type" value="Genomic_DNA"/>
</dbReference>
<dbReference type="FunFam" id="3.40.50.720:FF:000045">
    <property type="entry name" value="1-deoxy-D-xylulose 5-phosphate reductoisomerase"/>
    <property type="match status" value="1"/>
</dbReference>
<keyword evidence="6" id="KW-0479">Metal-binding</keyword>
<evidence type="ECO:0000256" key="6">
    <source>
        <dbReference type="ARBA" id="ARBA00022723"/>
    </source>
</evidence>
<evidence type="ECO:0000256" key="1">
    <source>
        <dbReference type="ARBA" id="ARBA00001936"/>
    </source>
</evidence>
<evidence type="ECO:0000259" key="14">
    <source>
        <dbReference type="Pfam" id="PF13288"/>
    </source>
</evidence>
<feature type="domain" description="DXP reductoisomerase C-terminal" evidence="14">
    <location>
        <begin position="269"/>
        <end position="390"/>
    </location>
</feature>
<dbReference type="HAMAP" id="MF_00183">
    <property type="entry name" value="DXP_reductoisom"/>
    <property type="match status" value="1"/>
</dbReference>
<evidence type="ECO:0000256" key="8">
    <source>
        <dbReference type="ARBA" id="ARBA00023002"/>
    </source>
</evidence>
<sequence>MARNRSRISVSKSVTILGSTGSIGKSTLSLIRACGADKYRVVCLTANTNVDELVKQALEFRPELVVLKDDKGLEELRTRLSGSDIQIAVGEKGVVEAGAYPSDFVMAAIVGAAGLKPTLAAVKRGVHVGLANKECLVCAGDLFMDAVKQSKTQLLPVDSEHNAIFQVLNQKRREDVDKLILTASGGPFLQHSMTEMQQITRKQALNHPVWDMGAKISIDSATLMNKGLELIEASYLFERAAHDIDIVIHPQSIIHSMVSYIDGSVLAQMGSPDMRTPIAFALAWPQRMKAPVRPLNLPEIGNLQFFAPDSEKFPALRLARSALEAGGTAPNVLNATNEVAVAAFLNGSIGFLDIPACIEYVLDTFAGEDGFRQAPRTLEDVFETDRRARSVAQQWI</sequence>
<dbReference type="Pfam" id="PF08436">
    <property type="entry name" value="DXP_redisom_C"/>
    <property type="match status" value="1"/>
</dbReference>
<comment type="catalytic activity">
    <reaction evidence="11">
        <text>2-C-methyl-D-erythritol 4-phosphate + NADP(+) = 1-deoxy-D-xylulose 5-phosphate + NADPH + H(+)</text>
        <dbReference type="Rhea" id="RHEA:13717"/>
        <dbReference type="ChEBI" id="CHEBI:15378"/>
        <dbReference type="ChEBI" id="CHEBI:57783"/>
        <dbReference type="ChEBI" id="CHEBI:57792"/>
        <dbReference type="ChEBI" id="CHEBI:58262"/>
        <dbReference type="ChEBI" id="CHEBI:58349"/>
        <dbReference type="EC" id="1.1.1.267"/>
    </reaction>
    <physiologicalReaction direction="right-to-left" evidence="11">
        <dbReference type="Rhea" id="RHEA:13719"/>
    </physiologicalReaction>
</comment>
<dbReference type="GO" id="GO:0030145">
    <property type="term" value="F:manganese ion binding"/>
    <property type="evidence" value="ECO:0007669"/>
    <property type="project" value="TreeGrafter"/>
</dbReference>
<evidence type="ECO:0000256" key="9">
    <source>
        <dbReference type="ARBA" id="ARBA00023211"/>
    </source>
</evidence>
<dbReference type="Pfam" id="PF13288">
    <property type="entry name" value="DXPR_C"/>
    <property type="match status" value="1"/>
</dbReference>
<organism evidence="15">
    <name type="scientific">Hellea balneolensis</name>
    <dbReference type="NCBI Taxonomy" id="287478"/>
    <lineage>
        <taxon>Bacteria</taxon>
        <taxon>Pseudomonadati</taxon>
        <taxon>Pseudomonadota</taxon>
        <taxon>Alphaproteobacteria</taxon>
        <taxon>Maricaulales</taxon>
        <taxon>Robiginitomaculaceae</taxon>
        <taxon>Hellea</taxon>
    </lineage>
</organism>
<dbReference type="InterPro" id="IPR036291">
    <property type="entry name" value="NAD(P)-bd_dom_sf"/>
</dbReference>
<evidence type="ECO:0000259" key="12">
    <source>
        <dbReference type="Pfam" id="PF02670"/>
    </source>
</evidence>
<keyword evidence="8 15" id="KW-0560">Oxidoreductase</keyword>
<evidence type="ECO:0000256" key="11">
    <source>
        <dbReference type="ARBA" id="ARBA00048543"/>
    </source>
</evidence>
<comment type="cofactor">
    <cofactor evidence="1">
        <name>Mn(2+)</name>
        <dbReference type="ChEBI" id="CHEBI:29035"/>
    </cofactor>
</comment>
<dbReference type="InterPro" id="IPR003821">
    <property type="entry name" value="DXP_reductoisomerase"/>
</dbReference>
<evidence type="ECO:0000259" key="13">
    <source>
        <dbReference type="Pfam" id="PF08436"/>
    </source>
</evidence>
<keyword evidence="10" id="KW-0414">Isoprene biosynthesis</keyword>
<evidence type="ECO:0000256" key="7">
    <source>
        <dbReference type="ARBA" id="ARBA00022857"/>
    </source>
</evidence>
<comment type="pathway">
    <text evidence="3">Isoprenoid biosynthesis; isopentenyl diphosphate biosynthesis via DXP pathway; isopentenyl diphosphate from 1-deoxy-D-xylulose 5-phosphate: step 1/6.</text>
</comment>
<protein>
    <recommendedName>
        <fullName evidence="5">1-deoxy-D-xylulose-5-phosphate reductoisomerase</fullName>
        <ecNumber evidence="5">1.1.1.267</ecNumber>
    </recommendedName>
</protein>
<dbReference type="PANTHER" id="PTHR30525">
    <property type="entry name" value="1-DEOXY-D-XYLULOSE 5-PHOSPHATE REDUCTOISOMERASE"/>
    <property type="match status" value="1"/>
</dbReference>
<feature type="domain" description="1-deoxy-D-xylulose 5-phosphate reductoisomerase N-terminal" evidence="12">
    <location>
        <begin position="14"/>
        <end position="140"/>
    </location>
</feature>
<dbReference type="PIRSF" id="PIRSF006205">
    <property type="entry name" value="Dxp_reductismrs"/>
    <property type="match status" value="1"/>
</dbReference>
<dbReference type="InterPro" id="IPR013644">
    <property type="entry name" value="DXP_reductoisomerase_C"/>
</dbReference>
<dbReference type="AlphaFoldDB" id="A0A7C5LZ00"/>
<evidence type="ECO:0000256" key="10">
    <source>
        <dbReference type="ARBA" id="ARBA00023229"/>
    </source>
</evidence>
<feature type="domain" description="1-deoxy-D-xylulose 5-phosphate reductoisomerase C-terminal" evidence="13">
    <location>
        <begin position="154"/>
        <end position="237"/>
    </location>
</feature>
<name>A0A7C5LZ00_9PROT</name>
<dbReference type="SUPFAM" id="SSF69055">
    <property type="entry name" value="1-deoxy-D-xylulose-5-phosphate reductoisomerase, C-terminal domain"/>
    <property type="match status" value="1"/>
</dbReference>
<gene>
    <name evidence="15" type="ORF">ENJ42_03570</name>
</gene>
<accession>A0A7C5LZ00</accession>
<proteinExistence type="inferred from homology"/>
<dbReference type="Gene3D" id="3.40.50.720">
    <property type="entry name" value="NAD(P)-binding Rossmann-like Domain"/>
    <property type="match status" value="1"/>
</dbReference>
<dbReference type="PANTHER" id="PTHR30525:SF0">
    <property type="entry name" value="1-DEOXY-D-XYLULOSE 5-PHOSPHATE REDUCTOISOMERASE, CHLOROPLASTIC"/>
    <property type="match status" value="1"/>
</dbReference>
<dbReference type="SUPFAM" id="SSF51735">
    <property type="entry name" value="NAD(P)-binding Rossmann-fold domains"/>
    <property type="match status" value="1"/>
</dbReference>